<proteinExistence type="predicted"/>
<sequence length="76" mass="8002">MVGVFARKSGSTERSNADGVRSYSSSTNLPVCDFIVWSATFSTATVVTTDSASARSALPAGTILSAKYGRPLKYFS</sequence>
<gene>
    <name evidence="2" type="ORF">SDC9_35465</name>
</gene>
<dbReference type="AlphaFoldDB" id="A0A644VDR2"/>
<evidence type="ECO:0000313" key="2">
    <source>
        <dbReference type="EMBL" id="MPL89430.1"/>
    </source>
</evidence>
<comment type="caution">
    <text evidence="2">The sequence shown here is derived from an EMBL/GenBank/DDBJ whole genome shotgun (WGS) entry which is preliminary data.</text>
</comment>
<accession>A0A644VDR2</accession>
<feature type="region of interest" description="Disordered" evidence="1">
    <location>
        <begin position="1"/>
        <end position="26"/>
    </location>
</feature>
<dbReference type="EMBL" id="VSSQ01000280">
    <property type="protein sequence ID" value="MPL89430.1"/>
    <property type="molecule type" value="Genomic_DNA"/>
</dbReference>
<reference evidence="2" key="1">
    <citation type="submission" date="2019-08" db="EMBL/GenBank/DDBJ databases">
        <authorList>
            <person name="Kucharzyk K."/>
            <person name="Murdoch R.W."/>
            <person name="Higgins S."/>
            <person name="Loffler F."/>
        </authorList>
    </citation>
    <scope>NUCLEOTIDE SEQUENCE</scope>
</reference>
<name>A0A644VDR2_9ZZZZ</name>
<protein>
    <submittedName>
        <fullName evidence="2">Uncharacterized protein</fullName>
    </submittedName>
</protein>
<organism evidence="2">
    <name type="scientific">bioreactor metagenome</name>
    <dbReference type="NCBI Taxonomy" id="1076179"/>
    <lineage>
        <taxon>unclassified sequences</taxon>
        <taxon>metagenomes</taxon>
        <taxon>ecological metagenomes</taxon>
    </lineage>
</organism>
<evidence type="ECO:0000256" key="1">
    <source>
        <dbReference type="SAM" id="MobiDB-lite"/>
    </source>
</evidence>